<evidence type="ECO:0000256" key="2">
    <source>
        <dbReference type="ARBA" id="ARBA00007104"/>
    </source>
</evidence>
<dbReference type="SUPFAM" id="SSF101576">
    <property type="entry name" value="Supernatant protein factor (SPF), C-terminal domain"/>
    <property type="match status" value="1"/>
</dbReference>
<dbReference type="InterPro" id="IPR009038">
    <property type="entry name" value="GOLD_dom"/>
</dbReference>
<evidence type="ECO:0000256" key="5">
    <source>
        <dbReference type="ARBA" id="ARBA00022729"/>
    </source>
</evidence>
<accession>A0A7R8CYN0</accession>
<keyword evidence="4 9" id="KW-0812">Transmembrane</keyword>
<sequence length="226" mass="26040">MVLEIDKGYRVLDSSAAAVILLLGRAEGVYMTDFFYRTFTIFLFFFSLLHKSQGVEFTFELQDSSKQCFFEVIEKDKEVTLEYQVVTGGQYDVDIVITDPRKAIIYQDQRKQYESFTFTALTSGEYSICFSNEFSTFSHKLVYFDLQVGEEAPLPGVGDHLTAMTQMETSTQEVHKNLNSIDDFQTHHRLSETQGRKRAEDLNESVMILVFICINSNIVNRIFCKL</sequence>
<dbReference type="PROSITE" id="PS50866">
    <property type="entry name" value="GOLD"/>
    <property type="match status" value="1"/>
</dbReference>
<proteinExistence type="inferred from homology"/>
<comment type="similarity">
    <text evidence="2 9">Belongs to the EMP24/GP25L family.</text>
</comment>
<keyword evidence="11" id="KW-1185">Reference proteome</keyword>
<evidence type="ECO:0000256" key="6">
    <source>
        <dbReference type="ARBA" id="ARBA00022989"/>
    </source>
</evidence>
<dbReference type="OrthoDB" id="62956at2759"/>
<keyword evidence="6" id="KW-1133">Transmembrane helix</keyword>
<evidence type="ECO:0000256" key="7">
    <source>
        <dbReference type="ARBA" id="ARBA00023136"/>
    </source>
</evidence>
<evidence type="ECO:0000256" key="4">
    <source>
        <dbReference type="ARBA" id="ARBA00022692"/>
    </source>
</evidence>
<protein>
    <submittedName>
        <fullName evidence="10">TMED7</fullName>
    </submittedName>
</protein>
<evidence type="ECO:0000256" key="1">
    <source>
        <dbReference type="ARBA" id="ARBA00004479"/>
    </source>
</evidence>
<dbReference type="AlphaFoldDB" id="A0A7R8CYN0"/>
<dbReference type="InterPro" id="IPR015720">
    <property type="entry name" value="Emp24-like"/>
</dbReference>
<dbReference type="SMART" id="SM01190">
    <property type="entry name" value="EMP24_GP25L"/>
    <property type="match status" value="1"/>
</dbReference>
<evidence type="ECO:0000256" key="8">
    <source>
        <dbReference type="ARBA" id="ARBA00037847"/>
    </source>
</evidence>
<keyword evidence="5" id="KW-0732">Signal</keyword>
<dbReference type="PANTHER" id="PTHR22811">
    <property type="entry name" value="TRANSMEMBRANE EMP24 DOMAIN-CONTAINING PROTEIN"/>
    <property type="match status" value="1"/>
</dbReference>
<evidence type="ECO:0000256" key="3">
    <source>
        <dbReference type="ARBA" id="ARBA00022473"/>
    </source>
</evidence>
<comment type="subcellular location">
    <subcellularLocation>
        <location evidence="8">Endomembrane system</location>
        <topology evidence="8">Single-pass membrane protein</topology>
    </subcellularLocation>
    <subcellularLocation>
        <location evidence="1 9">Membrane</location>
        <topology evidence="1 9">Single-pass type I membrane protein</topology>
    </subcellularLocation>
</comment>
<dbReference type="EMBL" id="HG994585">
    <property type="protein sequence ID" value="CAF2970445.1"/>
    <property type="molecule type" value="Genomic_DNA"/>
</dbReference>
<dbReference type="Proteomes" id="UP000675881">
    <property type="component" value="Chromosome 6"/>
</dbReference>
<gene>
    <name evidence="10" type="ORF">LSAA_12583</name>
</gene>
<organism evidence="10 11">
    <name type="scientific">Lepeophtheirus salmonis</name>
    <name type="common">Salmon louse</name>
    <name type="synonym">Caligus salmonis</name>
    <dbReference type="NCBI Taxonomy" id="72036"/>
    <lineage>
        <taxon>Eukaryota</taxon>
        <taxon>Metazoa</taxon>
        <taxon>Ecdysozoa</taxon>
        <taxon>Arthropoda</taxon>
        <taxon>Crustacea</taxon>
        <taxon>Multicrustacea</taxon>
        <taxon>Hexanauplia</taxon>
        <taxon>Copepoda</taxon>
        <taxon>Siphonostomatoida</taxon>
        <taxon>Caligidae</taxon>
        <taxon>Lepeophtheirus</taxon>
    </lineage>
</organism>
<keyword evidence="3" id="KW-0217">Developmental protein</keyword>
<name>A0A7R8CYN0_LEPSM</name>
<dbReference type="InterPro" id="IPR036598">
    <property type="entry name" value="GOLD_dom_sf"/>
</dbReference>
<keyword evidence="7" id="KW-0472">Membrane</keyword>
<evidence type="ECO:0000313" key="11">
    <source>
        <dbReference type="Proteomes" id="UP000675881"/>
    </source>
</evidence>
<dbReference type="Pfam" id="PF01105">
    <property type="entry name" value="EMP24_GP25L"/>
    <property type="match status" value="1"/>
</dbReference>
<dbReference type="GO" id="GO:0016020">
    <property type="term" value="C:membrane"/>
    <property type="evidence" value="ECO:0007669"/>
    <property type="project" value="UniProtKB-SubCell"/>
</dbReference>
<evidence type="ECO:0000256" key="9">
    <source>
        <dbReference type="RuleBase" id="RU003827"/>
    </source>
</evidence>
<dbReference type="GO" id="GO:0012505">
    <property type="term" value="C:endomembrane system"/>
    <property type="evidence" value="ECO:0007669"/>
    <property type="project" value="UniProtKB-SubCell"/>
</dbReference>
<evidence type="ECO:0000313" key="10">
    <source>
        <dbReference type="EMBL" id="CAF2970445.1"/>
    </source>
</evidence>
<reference evidence="10" key="1">
    <citation type="submission" date="2021-02" db="EMBL/GenBank/DDBJ databases">
        <authorList>
            <person name="Bekaert M."/>
        </authorList>
    </citation>
    <scope>NUCLEOTIDE SEQUENCE</scope>
    <source>
        <strain evidence="10">IoA-00</strain>
    </source>
</reference>